<gene>
    <name evidence="2" type="ORF">AVDCRST_MAG55-1738</name>
</gene>
<accession>A0A6J4PMV1</accession>
<evidence type="ECO:0000313" key="2">
    <source>
        <dbReference type="EMBL" id="CAA9417252.1"/>
    </source>
</evidence>
<feature type="compositionally biased region" description="Basic and acidic residues" evidence="1">
    <location>
        <begin position="23"/>
        <end position="56"/>
    </location>
</feature>
<feature type="non-terminal residue" evidence="2">
    <location>
        <position position="1"/>
    </location>
</feature>
<feature type="region of interest" description="Disordered" evidence="1">
    <location>
        <begin position="1"/>
        <end position="59"/>
    </location>
</feature>
<dbReference type="AlphaFoldDB" id="A0A6J4PMV1"/>
<feature type="non-terminal residue" evidence="2">
    <location>
        <position position="75"/>
    </location>
</feature>
<name>A0A6J4PMV1_9ACTN</name>
<dbReference type="EMBL" id="CADCUZ010000074">
    <property type="protein sequence ID" value="CAA9417252.1"/>
    <property type="molecule type" value="Genomic_DNA"/>
</dbReference>
<evidence type="ECO:0000256" key="1">
    <source>
        <dbReference type="SAM" id="MobiDB-lite"/>
    </source>
</evidence>
<reference evidence="2" key="1">
    <citation type="submission" date="2020-02" db="EMBL/GenBank/DDBJ databases">
        <authorList>
            <person name="Meier V. D."/>
        </authorList>
    </citation>
    <scope>NUCLEOTIDE SEQUENCE</scope>
    <source>
        <strain evidence="2">AVDCRST_MAG55</strain>
    </source>
</reference>
<organism evidence="2">
    <name type="scientific">uncultured Rubrobacteraceae bacterium</name>
    <dbReference type="NCBI Taxonomy" id="349277"/>
    <lineage>
        <taxon>Bacteria</taxon>
        <taxon>Bacillati</taxon>
        <taxon>Actinomycetota</taxon>
        <taxon>Rubrobacteria</taxon>
        <taxon>Rubrobacterales</taxon>
        <taxon>Rubrobacteraceae</taxon>
        <taxon>environmental samples</taxon>
    </lineage>
</organism>
<proteinExistence type="predicted"/>
<sequence>GRRIRKRSRTPGGCEHLRRVRGAARDRGSNLRGSVADRERENPRRLESSGHGEASCRRRRRAAVGLVRLSAPARV</sequence>
<protein>
    <submittedName>
        <fullName evidence="2">Uncharacterized protein</fullName>
    </submittedName>
</protein>